<evidence type="ECO:0000313" key="4">
    <source>
        <dbReference type="EMBL" id="TLS52585.1"/>
    </source>
</evidence>
<dbReference type="Pfam" id="PF01041">
    <property type="entry name" value="DegT_DnrJ_EryC1"/>
    <property type="match status" value="1"/>
</dbReference>
<dbReference type="InterPro" id="IPR015422">
    <property type="entry name" value="PyrdxlP-dep_Trfase_small"/>
</dbReference>
<dbReference type="InterPro" id="IPR015424">
    <property type="entry name" value="PyrdxlP-dep_Trfase"/>
</dbReference>
<dbReference type="GO" id="GO:0008483">
    <property type="term" value="F:transaminase activity"/>
    <property type="evidence" value="ECO:0007669"/>
    <property type="project" value="UniProtKB-KW"/>
</dbReference>
<feature type="active site" description="Proton acceptor" evidence="1">
    <location>
        <position position="197"/>
    </location>
</feature>
<gene>
    <name evidence="4" type="ORF">FE782_08085</name>
</gene>
<organism evidence="4 5">
    <name type="scientific">Paenibacillus antri</name>
    <dbReference type="NCBI Taxonomy" id="2582848"/>
    <lineage>
        <taxon>Bacteria</taxon>
        <taxon>Bacillati</taxon>
        <taxon>Bacillota</taxon>
        <taxon>Bacilli</taxon>
        <taxon>Bacillales</taxon>
        <taxon>Paenibacillaceae</taxon>
        <taxon>Paenibacillus</taxon>
    </lineage>
</organism>
<keyword evidence="2 3" id="KW-0663">Pyridoxal phosphate</keyword>
<evidence type="ECO:0000256" key="1">
    <source>
        <dbReference type="PIRSR" id="PIRSR000390-1"/>
    </source>
</evidence>
<dbReference type="EMBL" id="VCIW01000004">
    <property type="protein sequence ID" value="TLS52585.1"/>
    <property type="molecule type" value="Genomic_DNA"/>
</dbReference>
<dbReference type="PIRSF" id="PIRSF000390">
    <property type="entry name" value="PLP_StrS"/>
    <property type="match status" value="1"/>
</dbReference>
<dbReference type="Gene3D" id="3.90.1150.10">
    <property type="entry name" value="Aspartate Aminotransferase, domain 1"/>
    <property type="match status" value="1"/>
</dbReference>
<dbReference type="PANTHER" id="PTHR30244:SF34">
    <property type="entry name" value="DTDP-4-AMINO-4,6-DIDEOXYGALACTOSE TRANSAMINASE"/>
    <property type="match status" value="1"/>
</dbReference>
<dbReference type="InterPro" id="IPR000653">
    <property type="entry name" value="DegT/StrS_aminotransferase"/>
</dbReference>
<evidence type="ECO:0000256" key="3">
    <source>
        <dbReference type="RuleBase" id="RU004508"/>
    </source>
</evidence>
<dbReference type="AlphaFoldDB" id="A0A5R9GLC8"/>
<name>A0A5R9GLC8_9BACL</name>
<dbReference type="InterPro" id="IPR015421">
    <property type="entry name" value="PyrdxlP-dep_Trfase_major"/>
</dbReference>
<dbReference type="CDD" id="cd00616">
    <property type="entry name" value="AHBA_syn"/>
    <property type="match status" value="1"/>
</dbReference>
<dbReference type="OrthoDB" id="9810913at2"/>
<protein>
    <submittedName>
        <fullName evidence="4">DegT/DnrJ/EryC1/StrS family aminotransferase</fullName>
    </submittedName>
</protein>
<accession>A0A5R9GLC8</accession>
<feature type="modified residue" description="N6-(pyridoxal phosphate)lysine" evidence="2">
    <location>
        <position position="197"/>
    </location>
</feature>
<keyword evidence="4" id="KW-0808">Transferase</keyword>
<dbReference type="Gene3D" id="3.40.640.10">
    <property type="entry name" value="Type I PLP-dependent aspartate aminotransferase-like (Major domain)"/>
    <property type="match status" value="1"/>
</dbReference>
<dbReference type="Proteomes" id="UP000309676">
    <property type="component" value="Unassembled WGS sequence"/>
</dbReference>
<keyword evidence="4" id="KW-0032">Aminotransferase</keyword>
<dbReference type="GO" id="GO:0030170">
    <property type="term" value="F:pyridoxal phosphate binding"/>
    <property type="evidence" value="ECO:0007669"/>
    <property type="project" value="TreeGrafter"/>
</dbReference>
<dbReference type="GO" id="GO:0000271">
    <property type="term" value="P:polysaccharide biosynthetic process"/>
    <property type="evidence" value="ECO:0007669"/>
    <property type="project" value="TreeGrafter"/>
</dbReference>
<comment type="similarity">
    <text evidence="3">Belongs to the DegT/DnrJ/EryC1 family.</text>
</comment>
<proteinExistence type="inferred from homology"/>
<reference evidence="4 5" key="1">
    <citation type="submission" date="2019-05" db="EMBL/GenBank/DDBJ databases">
        <authorList>
            <person name="Narsing Rao M.P."/>
            <person name="Li W.J."/>
        </authorList>
    </citation>
    <scope>NUCLEOTIDE SEQUENCE [LARGE SCALE GENOMIC DNA]</scope>
    <source>
        <strain evidence="4 5">SYSU_K30003</strain>
    </source>
</reference>
<keyword evidence="5" id="KW-1185">Reference proteome</keyword>
<dbReference type="SUPFAM" id="SSF53383">
    <property type="entry name" value="PLP-dependent transferases"/>
    <property type="match status" value="1"/>
</dbReference>
<dbReference type="RefSeq" id="WP_138193576.1">
    <property type="nucleotide sequence ID" value="NZ_VCIW01000004.1"/>
</dbReference>
<dbReference type="PANTHER" id="PTHR30244">
    <property type="entry name" value="TRANSAMINASE"/>
    <property type="match status" value="1"/>
</dbReference>
<evidence type="ECO:0000313" key="5">
    <source>
        <dbReference type="Proteomes" id="UP000309676"/>
    </source>
</evidence>
<evidence type="ECO:0000256" key="2">
    <source>
        <dbReference type="PIRSR" id="PIRSR000390-2"/>
    </source>
</evidence>
<sequence length="399" mass="42793">MNRLAIDGGTPVRTAPFPTWPVHGEEEERYVLEVVRSGKWGGTAGKVKLLELEETFAAMHGAKHAITTVNGTLGLTVALQAVGVGPGDEVIMPPYTFIATASSALMFGAIPVFVDVEPDTLLLDPEKAEAAITPRTKAIVAVHLAGMPADMGRLREIAGRRGLRLIEDAAQGVGAKRGGLAVGAIGDIGSFSFQMGKNVTAGEGGILLTNDDAVADLAWSLTNVGRVRSGAWYQHEHIGWNLRMTELQAAVALGQLSRFEPQFARRERNAALLNELLAPIEGIRLVRRPADVSHHAQHLYVFFLDDGIASESNKAEALRRLQAEGIPAAAGYVSLNRNRAVAADIRKWTGGEGPTQVCPVSERASAERALWLHQNVLLAEERDMYDIRDAVAKVVATLG</sequence>
<comment type="caution">
    <text evidence="4">The sequence shown here is derived from an EMBL/GenBank/DDBJ whole genome shotgun (WGS) entry which is preliminary data.</text>
</comment>